<accession>A0AAT9JAI0</accession>
<evidence type="ECO:0000313" key="1">
    <source>
        <dbReference type="EMBL" id="DBA56681.1"/>
    </source>
</evidence>
<proteinExistence type="predicted"/>
<reference evidence="1" key="1">
    <citation type="journal article" date="2024" name="Microb. Genom.">
        <title>The hidden RNA viruses in Blattodea (cockroach and termite).</title>
        <authorList>
            <person name="Fan J."/>
            <person name="Jiang S."/>
            <person name="Li W."/>
            <person name="Li J."/>
            <person name="Pang R."/>
            <person name="Wu H."/>
        </authorList>
    </citation>
    <scope>NUCLEOTIDE SEQUENCE</scope>
    <source>
        <strain evidence="1">DE2017</strain>
    </source>
</reference>
<protein>
    <submittedName>
        <fullName evidence="1">Polymerase PB2</fullName>
    </submittedName>
</protein>
<name>A0AAT9JAI0_9ORTO</name>
<dbReference type="EMBL" id="BK067152">
    <property type="protein sequence ID" value="DBA56681.1"/>
    <property type="molecule type" value="Viral_cRNA"/>
</dbReference>
<organism evidence="1">
    <name type="scientific">Neotermes castaneus orthomyxovirus 1</name>
    <dbReference type="NCBI Taxonomy" id="3133494"/>
    <lineage>
        <taxon>Viruses</taxon>
        <taxon>Riboviria</taxon>
        <taxon>Orthornavirae</taxon>
        <taxon>Negarnaviricota</taxon>
        <taxon>Polyploviricotina</taxon>
        <taxon>Insthoviricetes</taxon>
        <taxon>Articulavirales</taxon>
        <taxon>Orthomyxoviridae</taxon>
    </lineage>
</organism>
<sequence length="772" mass="88636">MDDSHTNDVLKHKLRAIASLTNEDRNVCQEMKIPGMRLIEKLSHTQRDPNPLKTAYYDQSYKYPILIRKNNRNGLPTHCFPEKRVNDSRRHAYELCKRETTTHWIETRFNQLKEDQQLREKINKQIHALYFARRNDVLTFKNIEWPNQIHVGEVPYSRRRCATKTTPVNIEPKDRIQAVLQTLLPDETLQRLDPNSPAVMNVKKIITKIDLQGMPLLDQARIILKELDPQIRVNPIADGIPNSIVPFKHACHSKMLYMTPIVQEEDRIDKEQFRRDITTLCNIMIDTTQRGTWASTVELTSYNDAPLVDHLTSLEMSHFHWTKFLLTIVSQPCPLTMIEGGTEFRVVAGESHPYRKKNQIGFEYTMYLGHERIAFRNGATNGVFTHSGDLIKNIKMEWCNPEEFKTIITDLMIFTRWEWAFHQTKSMKASRRQTADHARTRMHEVMGTTGQKWRKALAIMWMRDQNDRVSLDRNEIDPDDPEMEVGILHLIPHLEFPHQQPVVLKAELNGDLTYRGRVVSEPPRGVLQSTLSNNFQNNSSTWITTCKTLVGVLKHMYFHAKTNLRSGQDPTRLAEVYEKYMRHMATPSERIKNEYVARSTINALKRSPHSQDIIALCTLFLMKNKGLGKITTTSLMHLKDGSLTVDLDFAHPNSVVHLSSEGDIVFELGTSLPITTQVISLTNLLGFKLGPSPSVDEVLQLNVLPRISDIVMSPNSYNSPDGTQWIVCSGGKVYKLTRDRHIFSNSQLTLAQRTSNLQASRVRHLAGPSSSS</sequence>